<gene>
    <name evidence="1" type="ORF">SAMN04488498_103387</name>
</gene>
<evidence type="ECO:0000313" key="1">
    <source>
        <dbReference type="EMBL" id="SFK20947.1"/>
    </source>
</evidence>
<protein>
    <submittedName>
        <fullName evidence="1">Uncharacterized protein</fullName>
    </submittedName>
</protein>
<evidence type="ECO:0000313" key="2">
    <source>
        <dbReference type="Proteomes" id="UP000323300"/>
    </source>
</evidence>
<reference evidence="1 2" key="1">
    <citation type="submission" date="2016-10" db="EMBL/GenBank/DDBJ databases">
        <authorList>
            <person name="Varghese N."/>
            <person name="Submissions S."/>
        </authorList>
    </citation>
    <scope>NUCLEOTIDE SEQUENCE [LARGE SCALE GENOMIC DNA]</scope>
    <source>
        <strain evidence="1 2">DSM 21822</strain>
    </source>
</reference>
<dbReference type="OrthoDB" id="8030915at2"/>
<accession>A0A1I3XMV5</accession>
<dbReference type="Proteomes" id="UP000323300">
    <property type="component" value="Unassembled WGS sequence"/>
</dbReference>
<keyword evidence="2" id="KW-1185">Reference proteome</keyword>
<dbReference type="RefSeq" id="WP_149759658.1">
    <property type="nucleotide sequence ID" value="NZ_BSPE01000008.1"/>
</dbReference>
<dbReference type="EMBL" id="FOSL01000003">
    <property type="protein sequence ID" value="SFK20947.1"/>
    <property type="molecule type" value="Genomic_DNA"/>
</dbReference>
<organism evidence="1 2">
    <name type="scientific">Neomesorhizobium albiziae</name>
    <dbReference type="NCBI Taxonomy" id="335020"/>
    <lineage>
        <taxon>Bacteria</taxon>
        <taxon>Pseudomonadati</taxon>
        <taxon>Pseudomonadota</taxon>
        <taxon>Alphaproteobacteria</taxon>
        <taxon>Hyphomicrobiales</taxon>
        <taxon>Phyllobacteriaceae</taxon>
        <taxon>Neomesorhizobium</taxon>
    </lineage>
</organism>
<proteinExistence type="predicted"/>
<name>A0A1I3XMV5_9HYPH</name>
<dbReference type="AlphaFoldDB" id="A0A1I3XMV5"/>
<sequence>MQSNFAAARALLERAQEMLIGDDERSVKMREALDMLIEAALTAEHSQPPVAGNVVSFPGKRLARR</sequence>